<protein>
    <submittedName>
        <fullName evidence="1">Uncharacterized protein</fullName>
    </submittedName>
</protein>
<dbReference type="EMBL" id="KI630281">
    <property type="protein sequence ID" value="EYU42634.1"/>
    <property type="molecule type" value="Genomic_DNA"/>
</dbReference>
<evidence type="ECO:0000313" key="2">
    <source>
        <dbReference type="Proteomes" id="UP000030748"/>
    </source>
</evidence>
<organism evidence="1 2">
    <name type="scientific">Erythranthe guttata</name>
    <name type="common">Yellow monkey flower</name>
    <name type="synonym">Mimulus guttatus</name>
    <dbReference type="NCBI Taxonomy" id="4155"/>
    <lineage>
        <taxon>Eukaryota</taxon>
        <taxon>Viridiplantae</taxon>
        <taxon>Streptophyta</taxon>
        <taxon>Embryophyta</taxon>
        <taxon>Tracheophyta</taxon>
        <taxon>Spermatophyta</taxon>
        <taxon>Magnoliopsida</taxon>
        <taxon>eudicotyledons</taxon>
        <taxon>Gunneridae</taxon>
        <taxon>Pentapetalae</taxon>
        <taxon>asterids</taxon>
        <taxon>lamiids</taxon>
        <taxon>Lamiales</taxon>
        <taxon>Phrymaceae</taxon>
        <taxon>Erythranthe</taxon>
    </lineage>
</organism>
<accession>A0A022RRD6</accession>
<evidence type="ECO:0000313" key="1">
    <source>
        <dbReference type="EMBL" id="EYU42634.1"/>
    </source>
</evidence>
<proteinExistence type="predicted"/>
<reference evidence="1 2" key="1">
    <citation type="journal article" date="2013" name="Proc. Natl. Acad. Sci. U.S.A.">
        <title>Fine-scale variation in meiotic recombination in Mimulus inferred from population shotgun sequencing.</title>
        <authorList>
            <person name="Hellsten U."/>
            <person name="Wright K.M."/>
            <person name="Jenkins J."/>
            <person name="Shu S."/>
            <person name="Yuan Y."/>
            <person name="Wessler S.R."/>
            <person name="Schmutz J."/>
            <person name="Willis J.H."/>
            <person name="Rokhsar D.S."/>
        </authorList>
    </citation>
    <scope>NUCLEOTIDE SEQUENCE [LARGE SCALE GENOMIC DNA]</scope>
    <source>
        <strain evidence="2">cv. DUN x IM62</strain>
    </source>
</reference>
<gene>
    <name evidence="1" type="ORF">MIMGU_mgv1a016433mg</name>
</gene>
<sequence length="122" mass="14561">MQTYEQELWGGPIGRRPLLQSLYQFLHHRSPAILCWKMNLEQFPPLYSVLKIIRFHPWIFLNKLLSFWELLVDLLVSLRCLCFGSLLLDNSMVLMLWIFVYLRAYGFIEVSSTSTNPCHQYY</sequence>
<dbReference type="AlphaFoldDB" id="A0A022RRD6"/>
<dbReference type="Proteomes" id="UP000030748">
    <property type="component" value="Unassembled WGS sequence"/>
</dbReference>
<keyword evidence="2" id="KW-1185">Reference proteome</keyword>
<name>A0A022RRD6_ERYGU</name>